<evidence type="ECO:0000313" key="2">
    <source>
        <dbReference type="EMBL" id="QDO93688.1"/>
    </source>
</evidence>
<dbReference type="KEGG" id="fop:FNB79_06760"/>
<accession>A0A516GQ83</accession>
<dbReference type="SUPFAM" id="SSF53448">
    <property type="entry name" value="Nucleotide-diphospho-sugar transferases"/>
    <property type="match status" value="1"/>
</dbReference>
<feature type="domain" description="Glycosyltransferase 2-like" evidence="1">
    <location>
        <begin position="9"/>
        <end position="133"/>
    </location>
</feature>
<dbReference type="PANTHER" id="PTHR22916">
    <property type="entry name" value="GLYCOSYLTRANSFERASE"/>
    <property type="match status" value="1"/>
</dbReference>
<name>A0A516GQ83_9FLAO</name>
<dbReference type="Gene3D" id="3.90.550.10">
    <property type="entry name" value="Spore Coat Polysaccharide Biosynthesis Protein SpsA, Chain A"/>
    <property type="match status" value="1"/>
</dbReference>
<protein>
    <submittedName>
        <fullName evidence="2">Glycosyltransferase</fullName>
    </submittedName>
</protein>
<dbReference type="InterPro" id="IPR001173">
    <property type="entry name" value="Glyco_trans_2-like"/>
</dbReference>
<dbReference type="OrthoDB" id="635429at2"/>
<dbReference type="PANTHER" id="PTHR22916:SF3">
    <property type="entry name" value="UDP-GLCNAC:BETAGAL BETA-1,3-N-ACETYLGLUCOSAMINYLTRANSFERASE-LIKE PROTEIN 1"/>
    <property type="match status" value="1"/>
</dbReference>
<evidence type="ECO:0000313" key="3">
    <source>
        <dbReference type="Proteomes" id="UP000319209"/>
    </source>
</evidence>
<evidence type="ECO:0000259" key="1">
    <source>
        <dbReference type="Pfam" id="PF00535"/>
    </source>
</evidence>
<keyword evidence="3" id="KW-1185">Reference proteome</keyword>
<reference evidence="2 3" key="1">
    <citation type="submission" date="2019-07" db="EMBL/GenBank/DDBJ databases">
        <title>Genome sequencing for Formosa sp. PS13.</title>
        <authorList>
            <person name="Park S.-J."/>
        </authorList>
    </citation>
    <scope>NUCLEOTIDE SEQUENCE [LARGE SCALE GENOMIC DNA]</scope>
    <source>
        <strain evidence="2 3">PS13</strain>
    </source>
</reference>
<dbReference type="RefSeq" id="WP_143380590.1">
    <property type="nucleotide sequence ID" value="NZ_CP041637.1"/>
</dbReference>
<organism evidence="2 3">
    <name type="scientific">Formosa sediminum</name>
    <dbReference type="NCBI Taxonomy" id="2594004"/>
    <lineage>
        <taxon>Bacteria</taxon>
        <taxon>Pseudomonadati</taxon>
        <taxon>Bacteroidota</taxon>
        <taxon>Flavobacteriia</taxon>
        <taxon>Flavobacteriales</taxon>
        <taxon>Flavobacteriaceae</taxon>
        <taxon>Formosa</taxon>
    </lineage>
</organism>
<dbReference type="GO" id="GO:0016758">
    <property type="term" value="F:hexosyltransferase activity"/>
    <property type="evidence" value="ECO:0007669"/>
    <property type="project" value="UniProtKB-ARBA"/>
</dbReference>
<dbReference type="EMBL" id="CP041637">
    <property type="protein sequence ID" value="QDO93688.1"/>
    <property type="molecule type" value="Genomic_DNA"/>
</dbReference>
<proteinExistence type="predicted"/>
<dbReference type="AlphaFoldDB" id="A0A516GQ83"/>
<gene>
    <name evidence="2" type="ORF">FNB79_06760</name>
</gene>
<keyword evidence="2" id="KW-0808">Transferase</keyword>
<dbReference type="InterPro" id="IPR029044">
    <property type="entry name" value="Nucleotide-diphossugar_trans"/>
</dbReference>
<dbReference type="Proteomes" id="UP000319209">
    <property type="component" value="Chromosome"/>
</dbReference>
<sequence length="318" mass="36700">MIISAPKISVILPNYNYDQFLNQRIASILNQTYSNFELLILDDCSTDNSKAVIESFKDKRITVYYNDTNTGSPFPQWDKGIQLSKGDYIWIAEADDYCSDTMLEKLLKKLEESKSDVCFAESKVVNEHGVEKGLWCNLNIKGNNKSIFNTDFDMNGNEFIEKNLIFENAIPNASAVLFKKKSYIEAGGVDQNIPNCADWLLWIKILSNGRVAFVSEPLNAFRRHGESVINSIKKKEGNEDMFYEYYSLTMRLALKKWLINYKGKNVVHKINDRYILKDLSRKINWSKSNQSILENIKLSFQAFHISGFNPKYLLKPFL</sequence>
<dbReference type="Pfam" id="PF00535">
    <property type="entry name" value="Glycos_transf_2"/>
    <property type="match status" value="1"/>
</dbReference>